<dbReference type="OrthoDB" id="8062037at2759"/>
<sequence>MLSSRWMWLLSAVVAAVSADASPYFKIAPMPNGYQFNDTSSQTVLSYASSNGRSGVLTVAPLMNQTAEWPTYPVSLLYSPNGTTIFSVNSTTIIYFPCDPDAYPAIGADSVENLYLQVSVMNAGAILLYSSEGPGCNLTQIAGVPMQQTYKRVWTLTSPLDADHLLADDNSTTDPLIATLGPQTVLNYTDFTNITQQYNNPSKSYSPSLNTQVAMIVLYTVTGLVSALFLVIIAMGAIRAHRHPERYGPRAARRGRSHQTRAGGLARAMLDSLPIVKFGAPETPKQPDVELANANEHSETVRSDSAPTLTKENTPDQTPKQSPDSSPELDRSSVRSGIGPATVAAQPADPQNNEEAPSCSICTDDFEPGQDMRVLPCDHKFHPACVDPWLVNVSGTCPLCRIDLHPPRSSQDSGDSLDWGDHIYDHEGNETGPGPDEPRARRNRFGIPDTTGYQTPLRRQFYAAIREGEARRRERERVRAQRRQERQERRAGQNPTAPEPAQTTPAEGSSEQQEQQPSTSAAQSGQ</sequence>
<evidence type="ECO:0000256" key="10">
    <source>
        <dbReference type="SAM" id="Phobius"/>
    </source>
</evidence>
<evidence type="ECO:0000256" key="9">
    <source>
        <dbReference type="SAM" id="MobiDB-lite"/>
    </source>
</evidence>
<dbReference type="SUPFAM" id="SSF57850">
    <property type="entry name" value="RING/U-box"/>
    <property type="match status" value="1"/>
</dbReference>
<evidence type="ECO:0000256" key="11">
    <source>
        <dbReference type="SAM" id="SignalP"/>
    </source>
</evidence>
<comment type="caution">
    <text evidence="13">The sequence shown here is derived from an EMBL/GenBank/DDBJ whole genome shotgun (WGS) entry which is preliminary data.</text>
</comment>
<proteinExistence type="predicted"/>
<keyword evidence="2 10" id="KW-0812">Transmembrane</keyword>
<keyword evidence="4 8" id="KW-0863">Zinc-finger</keyword>
<organism evidence="13 14">
    <name type="scientific">Myriangium duriaei CBS 260.36</name>
    <dbReference type="NCBI Taxonomy" id="1168546"/>
    <lineage>
        <taxon>Eukaryota</taxon>
        <taxon>Fungi</taxon>
        <taxon>Dikarya</taxon>
        <taxon>Ascomycota</taxon>
        <taxon>Pezizomycotina</taxon>
        <taxon>Dothideomycetes</taxon>
        <taxon>Dothideomycetidae</taxon>
        <taxon>Myriangiales</taxon>
        <taxon>Myriangiaceae</taxon>
        <taxon>Myriangium</taxon>
    </lineage>
</organism>
<comment type="subcellular location">
    <subcellularLocation>
        <location evidence="1">Membrane</location>
    </subcellularLocation>
</comment>
<evidence type="ECO:0000313" key="14">
    <source>
        <dbReference type="Proteomes" id="UP000799439"/>
    </source>
</evidence>
<keyword evidence="7 10" id="KW-0472">Membrane</keyword>
<name>A0A9P4MCH5_9PEZI</name>
<accession>A0A9P4MCH5</accession>
<evidence type="ECO:0000256" key="5">
    <source>
        <dbReference type="ARBA" id="ARBA00022833"/>
    </source>
</evidence>
<feature type="compositionally biased region" description="Basic and acidic residues" evidence="9">
    <location>
        <begin position="466"/>
        <end position="491"/>
    </location>
</feature>
<dbReference type="PROSITE" id="PS50089">
    <property type="entry name" value="ZF_RING_2"/>
    <property type="match status" value="1"/>
</dbReference>
<dbReference type="Gene3D" id="3.30.40.10">
    <property type="entry name" value="Zinc/RING finger domain, C3HC4 (zinc finger)"/>
    <property type="match status" value="1"/>
</dbReference>
<dbReference type="PANTHER" id="PTHR46539:SF1">
    <property type="entry name" value="E3 UBIQUITIN-PROTEIN LIGASE ATL42"/>
    <property type="match status" value="1"/>
</dbReference>
<feature type="signal peptide" evidence="11">
    <location>
        <begin position="1"/>
        <end position="21"/>
    </location>
</feature>
<keyword evidence="3" id="KW-0479">Metal-binding</keyword>
<keyword evidence="6 10" id="KW-1133">Transmembrane helix</keyword>
<feature type="region of interest" description="Disordered" evidence="9">
    <location>
        <begin position="406"/>
        <end position="526"/>
    </location>
</feature>
<dbReference type="GO" id="GO:0008270">
    <property type="term" value="F:zinc ion binding"/>
    <property type="evidence" value="ECO:0007669"/>
    <property type="project" value="UniProtKB-KW"/>
</dbReference>
<dbReference type="InterPro" id="IPR013083">
    <property type="entry name" value="Znf_RING/FYVE/PHD"/>
</dbReference>
<feature type="compositionally biased region" description="Polar residues" evidence="9">
    <location>
        <begin position="303"/>
        <end position="325"/>
    </location>
</feature>
<evidence type="ECO:0000256" key="6">
    <source>
        <dbReference type="ARBA" id="ARBA00022989"/>
    </source>
</evidence>
<keyword evidence="11" id="KW-0732">Signal</keyword>
<evidence type="ECO:0000256" key="3">
    <source>
        <dbReference type="ARBA" id="ARBA00022723"/>
    </source>
</evidence>
<evidence type="ECO:0000256" key="4">
    <source>
        <dbReference type="ARBA" id="ARBA00022771"/>
    </source>
</evidence>
<dbReference type="Pfam" id="PF13639">
    <property type="entry name" value="zf-RING_2"/>
    <property type="match status" value="1"/>
</dbReference>
<dbReference type="PANTHER" id="PTHR46539">
    <property type="entry name" value="E3 UBIQUITIN-PROTEIN LIGASE ATL42"/>
    <property type="match status" value="1"/>
</dbReference>
<evidence type="ECO:0000256" key="7">
    <source>
        <dbReference type="ARBA" id="ARBA00023136"/>
    </source>
</evidence>
<dbReference type="Proteomes" id="UP000799439">
    <property type="component" value="Unassembled WGS sequence"/>
</dbReference>
<protein>
    <recommendedName>
        <fullName evidence="12">RING-type domain-containing protein</fullName>
    </recommendedName>
</protein>
<dbReference type="SMART" id="SM00184">
    <property type="entry name" value="RING"/>
    <property type="match status" value="1"/>
</dbReference>
<dbReference type="AlphaFoldDB" id="A0A9P4MCH5"/>
<gene>
    <name evidence="13" type="ORF">K461DRAFT_73443</name>
</gene>
<evidence type="ECO:0000313" key="13">
    <source>
        <dbReference type="EMBL" id="KAF2147852.1"/>
    </source>
</evidence>
<evidence type="ECO:0000256" key="1">
    <source>
        <dbReference type="ARBA" id="ARBA00004370"/>
    </source>
</evidence>
<evidence type="ECO:0000256" key="8">
    <source>
        <dbReference type="PROSITE-ProRule" id="PRU00175"/>
    </source>
</evidence>
<dbReference type="EMBL" id="ML996095">
    <property type="protein sequence ID" value="KAF2147852.1"/>
    <property type="molecule type" value="Genomic_DNA"/>
</dbReference>
<dbReference type="GO" id="GO:0016020">
    <property type="term" value="C:membrane"/>
    <property type="evidence" value="ECO:0007669"/>
    <property type="project" value="UniProtKB-SubCell"/>
</dbReference>
<feature type="transmembrane region" description="Helical" evidence="10">
    <location>
        <begin position="213"/>
        <end position="238"/>
    </location>
</feature>
<keyword evidence="14" id="KW-1185">Reference proteome</keyword>
<feature type="compositionally biased region" description="Low complexity" evidence="9">
    <location>
        <begin position="492"/>
        <end position="526"/>
    </location>
</feature>
<evidence type="ECO:0000259" key="12">
    <source>
        <dbReference type="PROSITE" id="PS50089"/>
    </source>
</evidence>
<feature type="region of interest" description="Disordered" evidence="9">
    <location>
        <begin position="278"/>
        <end position="335"/>
    </location>
</feature>
<keyword evidence="5" id="KW-0862">Zinc</keyword>
<reference evidence="13" key="1">
    <citation type="journal article" date="2020" name="Stud. Mycol.">
        <title>101 Dothideomycetes genomes: a test case for predicting lifestyles and emergence of pathogens.</title>
        <authorList>
            <person name="Haridas S."/>
            <person name="Albert R."/>
            <person name="Binder M."/>
            <person name="Bloem J."/>
            <person name="Labutti K."/>
            <person name="Salamov A."/>
            <person name="Andreopoulos B."/>
            <person name="Baker S."/>
            <person name="Barry K."/>
            <person name="Bills G."/>
            <person name="Bluhm B."/>
            <person name="Cannon C."/>
            <person name="Castanera R."/>
            <person name="Culley D."/>
            <person name="Daum C."/>
            <person name="Ezra D."/>
            <person name="Gonzalez J."/>
            <person name="Henrissat B."/>
            <person name="Kuo A."/>
            <person name="Liang C."/>
            <person name="Lipzen A."/>
            <person name="Lutzoni F."/>
            <person name="Magnuson J."/>
            <person name="Mondo S."/>
            <person name="Nolan M."/>
            <person name="Ohm R."/>
            <person name="Pangilinan J."/>
            <person name="Park H.-J."/>
            <person name="Ramirez L."/>
            <person name="Alfaro M."/>
            <person name="Sun H."/>
            <person name="Tritt A."/>
            <person name="Yoshinaga Y."/>
            <person name="Zwiers L.-H."/>
            <person name="Turgeon B."/>
            <person name="Goodwin S."/>
            <person name="Spatafora J."/>
            <person name="Crous P."/>
            <person name="Grigoriev I."/>
        </authorList>
    </citation>
    <scope>NUCLEOTIDE SEQUENCE</scope>
    <source>
        <strain evidence="13">CBS 260.36</strain>
    </source>
</reference>
<feature type="domain" description="RING-type" evidence="12">
    <location>
        <begin position="359"/>
        <end position="401"/>
    </location>
</feature>
<evidence type="ECO:0000256" key="2">
    <source>
        <dbReference type="ARBA" id="ARBA00022692"/>
    </source>
</evidence>
<feature type="chain" id="PRO_5040199370" description="RING-type domain-containing protein" evidence="11">
    <location>
        <begin position="22"/>
        <end position="526"/>
    </location>
</feature>
<feature type="compositionally biased region" description="Basic and acidic residues" evidence="9">
    <location>
        <begin position="419"/>
        <end position="429"/>
    </location>
</feature>
<dbReference type="CDD" id="cd16454">
    <property type="entry name" value="RING-H2_PA-TM-RING"/>
    <property type="match status" value="1"/>
</dbReference>
<dbReference type="InterPro" id="IPR001841">
    <property type="entry name" value="Znf_RING"/>
</dbReference>